<comment type="subcellular location">
    <subcellularLocation>
        <location evidence="3">Cytoplasm</location>
    </subcellularLocation>
</comment>
<keyword evidence="2 3" id="KW-0413">Isomerase</keyword>
<protein>
    <recommendedName>
        <fullName evidence="3">Triosephosphate isomerase</fullName>
        <ecNumber evidence="3">5.3.1.1</ecNumber>
    </recommendedName>
</protein>
<gene>
    <name evidence="4" type="ORF">A2871_03795</name>
</gene>
<dbReference type="GO" id="GO:0006096">
    <property type="term" value="P:glycolytic process"/>
    <property type="evidence" value="ECO:0007669"/>
    <property type="project" value="UniProtKB-UniPathway"/>
</dbReference>
<dbReference type="UniPathway" id="UPA00109">
    <property type="reaction ID" value="UER00189"/>
</dbReference>
<keyword evidence="3" id="KW-0963">Cytoplasm</keyword>
<evidence type="ECO:0000313" key="4">
    <source>
        <dbReference type="EMBL" id="OGE18593.1"/>
    </source>
</evidence>
<comment type="pathway">
    <text evidence="3">Carbohydrate degradation; glycolysis; D-glyceraldehyde 3-phosphate from glycerone phosphate: step 1/1.</text>
</comment>
<comment type="pathway">
    <text evidence="3">Carbohydrate biosynthesis; gluconeogenesis.</text>
</comment>
<sequence length="235" mass="25578">MDKTIWIIANWKSNKTIAEALDWISEVGPKVPKQDNLKVVVCPTFNCISEIKKAILVGNFPLLVGAQDLSPFGVGAYTGEEPAQLLNGLINLAILGHSERKKNFGETDKTVAEKTKQALGNNIIPLVCIQSEEVPVPEGCRMITYEPSWAISTWFTNKPEAGKADTPENANRIASFLKQKYGSPTGELEVIYGGSVNSNNVKGFLTQENINGVLVGNASLDSQEFVKICQAVEKI</sequence>
<dbReference type="Gene3D" id="3.20.20.70">
    <property type="entry name" value="Aldolase class I"/>
    <property type="match status" value="2"/>
</dbReference>
<dbReference type="InterPro" id="IPR013785">
    <property type="entry name" value="Aldolase_TIM"/>
</dbReference>
<evidence type="ECO:0000313" key="5">
    <source>
        <dbReference type="Proteomes" id="UP000176336"/>
    </source>
</evidence>
<dbReference type="Pfam" id="PF00121">
    <property type="entry name" value="TIM"/>
    <property type="match status" value="2"/>
</dbReference>
<comment type="caution">
    <text evidence="4">The sequence shown here is derived from an EMBL/GenBank/DDBJ whole genome shotgun (WGS) entry which is preliminary data.</text>
</comment>
<dbReference type="GO" id="GO:0006094">
    <property type="term" value="P:gluconeogenesis"/>
    <property type="evidence" value="ECO:0007669"/>
    <property type="project" value="UniProtKB-UniPathway"/>
</dbReference>
<comment type="similarity">
    <text evidence="1 3">Belongs to the triosephosphate isomerase family.</text>
</comment>
<dbReference type="CDD" id="cd00311">
    <property type="entry name" value="TIM"/>
    <property type="match status" value="1"/>
</dbReference>
<dbReference type="Proteomes" id="UP000176336">
    <property type="component" value="Unassembled WGS sequence"/>
</dbReference>
<dbReference type="GO" id="GO:0005829">
    <property type="term" value="C:cytosol"/>
    <property type="evidence" value="ECO:0007669"/>
    <property type="project" value="TreeGrafter"/>
</dbReference>
<evidence type="ECO:0000256" key="3">
    <source>
        <dbReference type="RuleBase" id="RU363013"/>
    </source>
</evidence>
<dbReference type="GO" id="GO:0019563">
    <property type="term" value="P:glycerol catabolic process"/>
    <property type="evidence" value="ECO:0007669"/>
    <property type="project" value="TreeGrafter"/>
</dbReference>
<comment type="subunit">
    <text evidence="3">Homodimer.</text>
</comment>
<keyword evidence="3" id="KW-0312">Gluconeogenesis</keyword>
<dbReference type="InterPro" id="IPR035990">
    <property type="entry name" value="TIM_sf"/>
</dbReference>
<dbReference type="AlphaFoldDB" id="A0A1F5IQE7"/>
<dbReference type="PANTHER" id="PTHR21139:SF42">
    <property type="entry name" value="TRIOSEPHOSPHATE ISOMERASE"/>
    <property type="match status" value="1"/>
</dbReference>
<dbReference type="SUPFAM" id="SSF51351">
    <property type="entry name" value="Triosephosphate isomerase (TIM)"/>
    <property type="match status" value="1"/>
</dbReference>
<organism evidence="4 5">
    <name type="scientific">Candidatus Daviesbacteria bacterium RIFCSPHIGHO2_01_FULL_41_23</name>
    <dbReference type="NCBI Taxonomy" id="1797764"/>
    <lineage>
        <taxon>Bacteria</taxon>
        <taxon>Candidatus Daviesiibacteriota</taxon>
    </lineage>
</organism>
<keyword evidence="3" id="KW-0324">Glycolysis</keyword>
<dbReference type="EC" id="5.3.1.1" evidence="3"/>
<accession>A0A1F5IQE7</accession>
<dbReference type="InterPro" id="IPR000652">
    <property type="entry name" value="Triosephosphate_isomerase"/>
</dbReference>
<dbReference type="EMBL" id="MFCR01000011">
    <property type="protein sequence ID" value="OGE18593.1"/>
    <property type="molecule type" value="Genomic_DNA"/>
</dbReference>
<proteinExistence type="inferred from homology"/>
<dbReference type="PANTHER" id="PTHR21139">
    <property type="entry name" value="TRIOSEPHOSPHATE ISOMERASE"/>
    <property type="match status" value="1"/>
</dbReference>
<dbReference type="GO" id="GO:0004807">
    <property type="term" value="F:triose-phosphate isomerase activity"/>
    <property type="evidence" value="ECO:0007669"/>
    <property type="project" value="UniProtKB-EC"/>
</dbReference>
<dbReference type="UniPathway" id="UPA00138"/>
<reference evidence="4 5" key="1">
    <citation type="journal article" date="2016" name="Nat. Commun.">
        <title>Thousands of microbial genomes shed light on interconnected biogeochemical processes in an aquifer system.</title>
        <authorList>
            <person name="Anantharaman K."/>
            <person name="Brown C.T."/>
            <person name="Hug L.A."/>
            <person name="Sharon I."/>
            <person name="Castelle C.J."/>
            <person name="Probst A.J."/>
            <person name="Thomas B.C."/>
            <person name="Singh A."/>
            <person name="Wilkins M.J."/>
            <person name="Karaoz U."/>
            <person name="Brodie E.L."/>
            <person name="Williams K.H."/>
            <person name="Hubbard S.S."/>
            <person name="Banfield J.F."/>
        </authorList>
    </citation>
    <scope>NUCLEOTIDE SEQUENCE [LARGE SCALE GENOMIC DNA]</scope>
</reference>
<dbReference type="PROSITE" id="PS51440">
    <property type="entry name" value="TIM_2"/>
    <property type="match status" value="1"/>
</dbReference>
<dbReference type="GO" id="GO:0046166">
    <property type="term" value="P:glyceraldehyde-3-phosphate biosynthetic process"/>
    <property type="evidence" value="ECO:0007669"/>
    <property type="project" value="TreeGrafter"/>
</dbReference>
<evidence type="ECO:0000256" key="1">
    <source>
        <dbReference type="ARBA" id="ARBA00007422"/>
    </source>
</evidence>
<evidence type="ECO:0000256" key="2">
    <source>
        <dbReference type="ARBA" id="ARBA00023235"/>
    </source>
</evidence>
<name>A0A1F5IQE7_9BACT</name>
<comment type="catalytic activity">
    <reaction evidence="3">
        <text>D-glyceraldehyde 3-phosphate = dihydroxyacetone phosphate</text>
        <dbReference type="Rhea" id="RHEA:18585"/>
        <dbReference type="ChEBI" id="CHEBI:57642"/>
        <dbReference type="ChEBI" id="CHEBI:59776"/>
        <dbReference type="EC" id="5.3.1.1"/>
    </reaction>
</comment>